<name>A0A0F9L5T1_9ZZZZ</name>
<proteinExistence type="predicted"/>
<reference evidence="1" key="1">
    <citation type="journal article" date="2015" name="Nature">
        <title>Complex archaea that bridge the gap between prokaryotes and eukaryotes.</title>
        <authorList>
            <person name="Spang A."/>
            <person name="Saw J.H."/>
            <person name="Jorgensen S.L."/>
            <person name="Zaremba-Niedzwiedzka K."/>
            <person name="Martijn J."/>
            <person name="Lind A.E."/>
            <person name="van Eijk R."/>
            <person name="Schleper C."/>
            <person name="Guy L."/>
            <person name="Ettema T.J."/>
        </authorList>
    </citation>
    <scope>NUCLEOTIDE SEQUENCE</scope>
</reference>
<gene>
    <name evidence="1" type="ORF">LCGC14_1553550</name>
</gene>
<sequence>MGRILLFQLDGKLPNIALMRIAAHHRNLGDSVTLRRLGNPNATIQPDLFDRPDVVYGSAIFERTRLVVERLIETYPDAIVGGTGWNVARRLEDFGITTNEQDYNIYPRFLPSIGFTQRGCRLKCPFCVVPKKEGAVTTE</sequence>
<comment type="caution">
    <text evidence="1">The sequence shown here is derived from an EMBL/GenBank/DDBJ whole genome shotgun (WGS) entry which is preliminary data.</text>
</comment>
<evidence type="ECO:0000313" key="1">
    <source>
        <dbReference type="EMBL" id="KKM54225.1"/>
    </source>
</evidence>
<evidence type="ECO:0008006" key="2">
    <source>
        <dbReference type="Google" id="ProtNLM"/>
    </source>
</evidence>
<feature type="non-terminal residue" evidence="1">
    <location>
        <position position="139"/>
    </location>
</feature>
<dbReference type="EMBL" id="LAZR01011907">
    <property type="protein sequence ID" value="KKM54225.1"/>
    <property type="molecule type" value="Genomic_DNA"/>
</dbReference>
<accession>A0A0F9L5T1</accession>
<organism evidence="1">
    <name type="scientific">marine sediment metagenome</name>
    <dbReference type="NCBI Taxonomy" id="412755"/>
    <lineage>
        <taxon>unclassified sequences</taxon>
        <taxon>metagenomes</taxon>
        <taxon>ecological metagenomes</taxon>
    </lineage>
</organism>
<protein>
    <recommendedName>
        <fullName evidence="2">B12-binding domain-containing protein</fullName>
    </recommendedName>
</protein>
<dbReference type="AlphaFoldDB" id="A0A0F9L5T1"/>